<gene>
    <name evidence="1" type="ORF">ZIOFF_015210</name>
</gene>
<reference evidence="1 2" key="1">
    <citation type="submission" date="2020-08" db="EMBL/GenBank/DDBJ databases">
        <title>Plant Genome Project.</title>
        <authorList>
            <person name="Zhang R.-G."/>
        </authorList>
    </citation>
    <scope>NUCLEOTIDE SEQUENCE [LARGE SCALE GENOMIC DNA]</scope>
    <source>
        <tissue evidence="1">Rhizome</tissue>
    </source>
</reference>
<sequence>MSAAAHVASAPACPFLIPTQLGRRAPIGLQAPGQTHRVHRLRVQHSALACRQLRLHRPNSRIFLLSCAAGDAAASESLPGSSSSQCGGCLVYHKFVDNLGLVVEYDMREDSGSDSDQ</sequence>
<organism evidence="1 2">
    <name type="scientific">Zingiber officinale</name>
    <name type="common">Ginger</name>
    <name type="synonym">Amomum zingiber</name>
    <dbReference type="NCBI Taxonomy" id="94328"/>
    <lineage>
        <taxon>Eukaryota</taxon>
        <taxon>Viridiplantae</taxon>
        <taxon>Streptophyta</taxon>
        <taxon>Embryophyta</taxon>
        <taxon>Tracheophyta</taxon>
        <taxon>Spermatophyta</taxon>
        <taxon>Magnoliopsida</taxon>
        <taxon>Liliopsida</taxon>
        <taxon>Zingiberales</taxon>
        <taxon>Zingiberaceae</taxon>
        <taxon>Zingiber</taxon>
    </lineage>
</organism>
<keyword evidence="2" id="KW-1185">Reference proteome</keyword>
<dbReference type="AlphaFoldDB" id="A0A8J5LW48"/>
<evidence type="ECO:0000313" key="1">
    <source>
        <dbReference type="EMBL" id="KAG6525256.1"/>
    </source>
</evidence>
<comment type="caution">
    <text evidence="1">The sequence shown here is derived from an EMBL/GenBank/DDBJ whole genome shotgun (WGS) entry which is preliminary data.</text>
</comment>
<proteinExistence type="predicted"/>
<dbReference type="Proteomes" id="UP000734854">
    <property type="component" value="Unassembled WGS sequence"/>
</dbReference>
<name>A0A8J5LW48_ZINOF</name>
<protein>
    <submittedName>
        <fullName evidence="1">Uncharacterized protein</fullName>
    </submittedName>
</protein>
<accession>A0A8J5LW48</accession>
<evidence type="ECO:0000313" key="2">
    <source>
        <dbReference type="Proteomes" id="UP000734854"/>
    </source>
</evidence>
<dbReference type="EMBL" id="JACMSC010000004">
    <property type="protein sequence ID" value="KAG6525256.1"/>
    <property type="molecule type" value="Genomic_DNA"/>
</dbReference>